<evidence type="ECO:0000313" key="4">
    <source>
        <dbReference type="Proteomes" id="UP000011087"/>
    </source>
</evidence>
<evidence type="ECO:0000313" key="2">
    <source>
        <dbReference type="EMBL" id="EKX49291.1"/>
    </source>
</evidence>
<proteinExistence type="predicted"/>
<organism evidence="2">
    <name type="scientific">Guillardia theta (strain CCMP2712)</name>
    <name type="common">Cryptophyte</name>
    <dbReference type="NCBI Taxonomy" id="905079"/>
    <lineage>
        <taxon>Eukaryota</taxon>
        <taxon>Cryptophyceae</taxon>
        <taxon>Pyrenomonadales</taxon>
        <taxon>Geminigeraceae</taxon>
        <taxon>Guillardia</taxon>
    </lineage>
</organism>
<dbReference type="AlphaFoldDB" id="L1JLA7"/>
<gene>
    <name evidence="2" type="ORF">GUITHDRAFT_151498</name>
</gene>
<accession>L1JLA7</accession>
<reference evidence="4" key="2">
    <citation type="submission" date="2012-11" db="EMBL/GenBank/DDBJ databases">
        <authorList>
            <person name="Kuo A."/>
            <person name="Curtis B.A."/>
            <person name="Tanifuji G."/>
            <person name="Burki F."/>
            <person name="Gruber A."/>
            <person name="Irimia M."/>
            <person name="Maruyama S."/>
            <person name="Arias M.C."/>
            <person name="Ball S.G."/>
            <person name="Gile G.H."/>
            <person name="Hirakawa Y."/>
            <person name="Hopkins J.F."/>
            <person name="Rensing S.A."/>
            <person name="Schmutz J."/>
            <person name="Symeonidi A."/>
            <person name="Elias M."/>
            <person name="Eveleigh R.J."/>
            <person name="Herman E.K."/>
            <person name="Klute M.J."/>
            <person name="Nakayama T."/>
            <person name="Obornik M."/>
            <person name="Reyes-Prieto A."/>
            <person name="Armbrust E.V."/>
            <person name="Aves S.J."/>
            <person name="Beiko R.G."/>
            <person name="Coutinho P."/>
            <person name="Dacks J.B."/>
            <person name="Durnford D.G."/>
            <person name="Fast N.M."/>
            <person name="Green B.R."/>
            <person name="Grisdale C."/>
            <person name="Hempe F."/>
            <person name="Henrissat B."/>
            <person name="Hoppner M.P."/>
            <person name="Ishida K.-I."/>
            <person name="Kim E."/>
            <person name="Koreny L."/>
            <person name="Kroth P.G."/>
            <person name="Liu Y."/>
            <person name="Malik S.-B."/>
            <person name="Maier U.G."/>
            <person name="McRose D."/>
            <person name="Mock T."/>
            <person name="Neilson J.A."/>
            <person name="Onodera N.T."/>
            <person name="Poole A.M."/>
            <person name="Pritham E.J."/>
            <person name="Richards T.A."/>
            <person name="Rocap G."/>
            <person name="Roy S.W."/>
            <person name="Sarai C."/>
            <person name="Schaack S."/>
            <person name="Shirato S."/>
            <person name="Slamovits C.H."/>
            <person name="Spencer D.F."/>
            <person name="Suzuki S."/>
            <person name="Worden A.Z."/>
            <person name="Zauner S."/>
            <person name="Barry K."/>
            <person name="Bell C."/>
            <person name="Bharti A.K."/>
            <person name="Crow J.A."/>
            <person name="Grimwood J."/>
            <person name="Kramer R."/>
            <person name="Lindquist E."/>
            <person name="Lucas S."/>
            <person name="Salamov A."/>
            <person name="McFadden G.I."/>
            <person name="Lane C.E."/>
            <person name="Keeling P.J."/>
            <person name="Gray M.W."/>
            <person name="Grigoriev I.V."/>
            <person name="Archibald J.M."/>
        </authorList>
    </citation>
    <scope>NUCLEOTIDE SEQUENCE</scope>
    <source>
        <strain evidence="4">CCMP2712</strain>
    </source>
</reference>
<dbReference type="RefSeq" id="XP_005836271.1">
    <property type="nucleotide sequence ID" value="XM_005836214.1"/>
</dbReference>
<protein>
    <submittedName>
        <fullName evidence="2 3">Uncharacterized protein</fullName>
    </submittedName>
</protein>
<feature type="region of interest" description="Disordered" evidence="1">
    <location>
        <begin position="74"/>
        <end position="93"/>
    </location>
</feature>
<sequence length="93" mass="10631">MLEDLNSLLTHALFNHSQVQELDQKSQWVYQTQPEACLLQPLDDPFKRTEALWHDATPSEQSNEEKVFNTAASMSTNSTNQQGKKINSRNVNL</sequence>
<dbReference type="HOGENOM" id="CLU_2404206_0_0_1"/>
<reference evidence="3" key="3">
    <citation type="submission" date="2015-06" db="UniProtKB">
        <authorList>
            <consortium name="EnsemblProtists"/>
        </authorList>
    </citation>
    <scope>IDENTIFICATION</scope>
</reference>
<reference evidence="2 4" key="1">
    <citation type="journal article" date="2012" name="Nature">
        <title>Algal genomes reveal evolutionary mosaicism and the fate of nucleomorphs.</title>
        <authorList>
            <consortium name="DOE Joint Genome Institute"/>
            <person name="Curtis B.A."/>
            <person name="Tanifuji G."/>
            <person name="Burki F."/>
            <person name="Gruber A."/>
            <person name="Irimia M."/>
            <person name="Maruyama S."/>
            <person name="Arias M.C."/>
            <person name="Ball S.G."/>
            <person name="Gile G.H."/>
            <person name="Hirakawa Y."/>
            <person name="Hopkins J.F."/>
            <person name="Kuo A."/>
            <person name="Rensing S.A."/>
            <person name="Schmutz J."/>
            <person name="Symeonidi A."/>
            <person name="Elias M."/>
            <person name="Eveleigh R.J."/>
            <person name="Herman E.K."/>
            <person name="Klute M.J."/>
            <person name="Nakayama T."/>
            <person name="Obornik M."/>
            <person name="Reyes-Prieto A."/>
            <person name="Armbrust E.V."/>
            <person name="Aves S.J."/>
            <person name="Beiko R.G."/>
            <person name="Coutinho P."/>
            <person name="Dacks J.B."/>
            <person name="Durnford D.G."/>
            <person name="Fast N.M."/>
            <person name="Green B.R."/>
            <person name="Grisdale C.J."/>
            <person name="Hempel F."/>
            <person name="Henrissat B."/>
            <person name="Hoppner M.P."/>
            <person name="Ishida K."/>
            <person name="Kim E."/>
            <person name="Koreny L."/>
            <person name="Kroth P.G."/>
            <person name="Liu Y."/>
            <person name="Malik S.B."/>
            <person name="Maier U.G."/>
            <person name="McRose D."/>
            <person name="Mock T."/>
            <person name="Neilson J.A."/>
            <person name="Onodera N.T."/>
            <person name="Poole A.M."/>
            <person name="Pritham E.J."/>
            <person name="Richards T.A."/>
            <person name="Rocap G."/>
            <person name="Roy S.W."/>
            <person name="Sarai C."/>
            <person name="Schaack S."/>
            <person name="Shirato S."/>
            <person name="Slamovits C.H."/>
            <person name="Spencer D.F."/>
            <person name="Suzuki S."/>
            <person name="Worden A.Z."/>
            <person name="Zauner S."/>
            <person name="Barry K."/>
            <person name="Bell C."/>
            <person name="Bharti A.K."/>
            <person name="Crow J.A."/>
            <person name="Grimwood J."/>
            <person name="Kramer R."/>
            <person name="Lindquist E."/>
            <person name="Lucas S."/>
            <person name="Salamov A."/>
            <person name="McFadden G.I."/>
            <person name="Lane C.E."/>
            <person name="Keeling P.J."/>
            <person name="Gray M.W."/>
            <person name="Grigoriev I.V."/>
            <person name="Archibald J.M."/>
        </authorList>
    </citation>
    <scope>NUCLEOTIDE SEQUENCE</scope>
    <source>
        <strain evidence="2 4">CCMP2712</strain>
    </source>
</reference>
<name>L1JLA7_GUITC</name>
<dbReference type="KEGG" id="gtt:GUITHDRAFT_151498"/>
<dbReference type="EMBL" id="JH992982">
    <property type="protein sequence ID" value="EKX49291.1"/>
    <property type="molecule type" value="Genomic_DNA"/>
</dbReference>
<evidence type="ECO:0000256" key="1">
    <source>
        <dbReference type="SAM" id="MobiDB-lite"/>
    </source>
</evidence>
<keyword evidence="4" id="KW-1185">Reference proteome</keyword>
<evidence type="ECO:0000313" key="3">
    <source>
        <dbReference type="EnsemblProtists" id="EKX49291"/>
    </source>
</evidence>
<dbReference type="GeneID" id="17305958"/>
<dbReference type="Proteomes" id="UP000011087">
    <property type="component" value="Unassembled WGS sequence"/>
</dbReference>
<dbReference type="PaxDb" id="55529-EKX49291"/>
<dbReference type="EnsemblProtists" id="EKX49291">
    <property type="protein sequence ID" value="EKX49291"/>
    <property type="gene ID" value="GUITHDRAFT_151498"/>
</dbReference>